<evidence type="ECO:0000313" key="6">
    <source>
        <dbReference type="EnsemblMetazoa" id="XP_050511967.1"/>
    </source>
</evidence>
<protein>
    <recommendedName>
        <fullName evidence="8">Proton-coupled folate transporter-like</fullName>
    </recommendedName>
</protein>
<comment type="subcellular location">
    <subcellularLocation>
        <location evidence="1">Membrane</location>
        <topology evidence="1">Multi-pass membrane protein</topology>
    </subcellularLocation>
</comment>
<feature type="transmembrane region" description="Helical" evidence="5">
    <location>
        <begin position="103"/>
        <end position="124"/>
    </location>
</feature>
<dbReference type="RefSeq" id="XP_050511967.1">
    <property type="nucleotide sequence ID" value="XM_050656010.1"/>
</dbReference>
<dbReference type="InterPro" id="IPR005829">
    <property type="entry name" value="Sugar_transporter_CS"/>
</dbReference>
<keyword evidence="2 5" id="KW-0812">Transmembrane</keyword>
<evidence type="ECO:0000313" key="7">
    <source>
        <dbReference type="Proteomes" id="UP001652700"/>
    </source>
</evidence>
<feature type="transmembrane region" description="Helical" evidence="5">
    <location>
        <begin position="387"/>
        <end position="408"/>
    </location>
</feature>
<dbReference type="SUPFAM" id="SSF103473">
    <property type="entry name" value="MFS general substrate transporter"/>
    <property type="match status" value="1"/>
</dbReference>
<feature type="transmembrane region" description="Helical" evidence="5">
    <location>
        <begin position="198"/>
        <end position="218"/>
    </location>
</feature>
<keyword evidence="4 5" id="KW-0472">Membrane</keyword>
<dbReference type="Pfam" id="PF07690">
    <property type="entry name" value="MFS_1"/>
    <property type="match status" value="1"/>
</dbReference>
<dbReference type="Gene3D" id="1.20.1250.20">
    <property type="entry name" value="MFS general substrate transporter like domains"/>
    <property type="match status" value="1"/>
</dbReference>
<feature type="transmembrane region" description="Helical" evidence="5">
    <location>
        <begin position="420"/>
        <end position="441"/>
    </location>
</feature>
<dbReference type="InterPro" id="IPR011701">
    <property type="entry name" value="MFS"/>
</dbReference>
<feature type="transmembrane region" description="Helical" evidence="5">
    <location>
        <begin position="169"/>
        <end position="192"/>
    </location>
</feature>
<proteinExistence type="predicted"/>
<sequence>MAWYKYFSVEVPLLFLSFSMILQGSISTNLYMYRTCYTLLGYPEADCAQLGNNVNNITKVLEPKVQPTVNYINMVQNTINNIFPVFVCMYVGTWSDKFGRKPFLLLTISGIILSNISNTIIVYFKNASTWWFIVSGLPSLISGGFASQFIVISAYLIDVSTEKDRAIRLSAFELIMGASSFVGNMVSARILYATSYEAIFMIAVGLQIFSLIYTIFVIPESVKAEKKLKQIPNFKDIWDNINFKQIIQESFRKREKNINVFLYSFIAVTFISGFAMGEMQVSSLYLRAKLSWTLSQINLVGSITSVGMMIGTMLGTFLLYKTFKIKELPLALFAVALAMVSNVLRGIATNDIYIYAANAVNIFNGVTMLMWRTVMSYMLKPDEMGKIFALMNILSSLINVLSSLAYPAVYNATLDTNSGIYNFMTCAVNGVVFISILSSPLTKKKKIQLYQAYVRSTMLYAVPIWSSTANSNWKKLEATETSCYRIIDGTAWQDRVTNATIQERLQYTPLREVAEKRTQYFFHQATRRLLKTRNILENNRAQRMFREKHRLIDYMIRQ</sequence>
<dbReference type="EnsemblMetazoa" id="XM_050656010.1">
    <property type="protein sequence ID" value="XP_050511967.1"/>
    <property type="gene ID" value="LOC114324749"/>
</dbReference>
<name>A0ABM5KP45_DIAVI</name>
<feature type="transmembrane region" description="Helical" evidence="5">
    <location>
        <begin position="130"/>
        <end position="157"/>
    </location>
</feature>
<dbReference type="PANTHER" id="PTHR23507">
    <property type="entry name" value="ZGC:174356"/>
    <property type="match status" value="1"/>
</dbReference>
<feature type="transmembrane region" description="Helical" evidence="5">
    <location>
        <begin position="353"/>
        <end position="375"/>
    </location>
</feature>
<feature type="transmembrane region" description="Helical" evidence="5">
    <location>
        <begin position="297"/>
        <end position="320"/>
    </location>
</feature>
<keyword evidence="3 5" id="KW-1133">Transmembrane helix</keyword>
<dbReference type="PANTHER" id="PTHR23507:SF39">
    <property type="entry name" value="GH23453P-RELATED"/>
    <property type="match status" value="1"/>
</dbReference>
<dbReference type="PROSITE" id="PS00216">
    <property type="entry name" value="SUGAR_TRANSPORT_1"/>
    <property type="match status" value="1"/>
</dbReference>
<evidence type="ECO:0000256" key="2">
    <source>
        <dbReference type="ARBA" id="ARBA00022692"/>
    </source>
</evidence>
<evidence type="ECO:0000256" key="5">
    <source>
        <dbReference type="SAM" id="Phobius"/>
    </source>
</evidence>
<feature type="transmembrane region" description="Helical" evidence="5">
    <location>
        <begin position="260"/>
        <end position="277"/>
    </location>
</feature>
<dbReference type="Proteomes" id="UP001652700">
    <property type="component" value="Unplaced"/>
</dbReference>
<organism evidence="6 7">
    <name type="scientific">Diabrotica virgifera virgifera</name>
    <name type="common">western corn rootworm</name>
    <dbReference type="NCBI Taxonomy" id="50390"/>
    <lineage>
        <taxon>Eukaryota</taxon>
        <taxon>Metazoa</taxon>
        <taxon>Ecdysozoa</taxon>
        <taxon>Arthropoda</taxon>
        <taxon>Hexapoda</taxon>
        <taxon>Insecta</taxon>
        <taxon>Pterygota</taxon>
        <taxon>Neoptera</taxon>
        <taxon>Endopterygota</taxon>
        <taxon>Coleoptera</taxon>
        <taxon>Polyphaga</taxon>
        <taxon>Cucujiformia</taxon>
        <taxon>Chrysomeloidea</taxon>
        <taxon>Chrysomelidae</taxon>
        <taxon>Galerucinae</taxon>
        <taxon>Diabroticina</taxon>
        <taxon>Diabroticites</taxon>
        <taxon>Diabrotica</taxon>
    </lineage>
</organism>
<evidence type="ECO:0000256" key="3">
    <source>
        <dbReference type="ARBA" id="ARBA00022989"/>
    </source>
</evidence>
<reference evidence="6" key="1">
    <citation type="submission" date="2025-05" db="UniProtKB">
        <authorList>
            <consortium name="EnsemblMetazoa"/>
        </authorList>
    </citation>
    <scope>IDENTIFICATION</scope>
</reference>
<evidence type="ECO:0008006" key="8">
    <source>
        <dbReference type="Google" id="ProtNLM"/>
    </source>
</evidence>
<dbReference type="InterPro" id="IPR036259">
    <property type="entry name" value="MFS_trans_sf"/>
</dbReference>
<evidence type="ECO:0000256" key="1">
    <source>
        <dbReference type="ARBA" id="ARBA00004141"/>
    </source>
</evidence>
<keyword evidence="7" id="KW-1185">Reference proteome</keyword>
<accession>A0ABM5KP45</accession>
<evidence type="ECO:0000256" key="4">
    <source>
        <dbReference type="ARBA" id="ARBA00023136"/>
    </source>
</evidence>
<dbReference type="GeneID" id="114324749"/>
<feature type="transmembrane region" description="Helical" evidence="5">
    <location>
        <begin position="12"/>
        <end position="33"/>
    </location>
</feature>
<feature type="transmembrane region" description="Helical" evidence="5">
    <location>
        <begin position="327"/>
        <end position="347"/>
    </location>
</feature>